<reference evidence="3 4" key="1">
    <citation type="submission" date="2017-02" db="EMBL/GenBank/DDBJ databases">
        <authorList>
            <person name="Peterson S.W."/>
        </authorList>
    </citation>
    <scope>NUCLEOTIDE SEQUENCE [LARGE SCALE GENOMIC DNA]</scope>
    <source>
        <strain evidence="3 4">DSM 18108</strain>
    </source>
</reference>
<dbReference type="EMBL" id="FUZZ01000001">
    <property type="protein sequence ID" value="SKD01119.1"/>
    <property type="molecule type" value="Genomic_DNA"/>
</dbReference>
<dbReference type="InterPro" id="IPR009362">
    <property type="entry name" value="YhcG_C"/>
</dbReference>
<evidence type="ECO:0000313" key="4">
    <source>
        <dbReference type="Proteomes" id="UP000190166"/>
    </source>
</evidence>
<dbReference type="GO" id="GO:0003676">
    <property type="term" value="F:nucleic acid binding"/>
    <property type="evidence" value="ECO:0007669"/>
    <property type="project" value="InterPro"/>
</dbReference>
<dbReference type="Gene3D" id="3.40.1350.10">
    <property type="match status" value="1"/>
</dbReference>
<dbReference type="InterPro" id="IPR053148">
    <property type="entry name" value="PD-DEXK-like_domain"/>
</dbReference>
<gene>
    <name evidence="3" type="ORF">SAMN05660461_2071</name>
</gene>
<keyword evidence="3" id="KW-0255">Endonuclease</keyword>
<dbReference type="RefSeq" id="WP_079469284.1">
    <property type="nucleotide sequence ID" value="NZ_FUZZ01000001.1"/>
</dbReference>
<keyword evidence="3" id="KW-0378">Hydrolase</keyword>
<feature type="domain" description="YhcG N-terminal" evidence="2">
    <location>
        <begin position="17"/>
        <end position="94"/>
    </location>
</feature>
<dbReference type="GO" id="GO:0004519">
    <property type="term" value="F:endonuclease activity"/>
    <property type="evidence" value="ECO:0007669"/>
    <property type="project" value="UniProtKB-KW"/>
</dbReference>
<sequence>MKFNHLLNSIETTHVHFQEVAAKAINRSLTIRNWMIGCYIVEYEQKGVDRARYGAQLLEQISKELPVLKLSATNLRLCRQFYQYYPQISQVVSDELKNNPIQIHQSLTDEFEKINMRIHQSVTDELQITSNQQHTIHQTVSDELLASNNSSVSSVTPPVEIGRVSGKKIVNNLSFTHIASLLTIEDDFKRTFFEVECIKGNWSVRELKRQINSLYFERMGLAKDPHKLSRLIQQSTESPVTPADLIKNVYSFEFLDLPQKAIEKESTVEQKLLDHLQEFLLEMGHGFCLEGRQKRILIGQEYYFVDVVFYHRILKCHVLIELKVGDFTYADAGQLTTYLNYFKAKMTAPGDNPPIGILLVTNKDEALAEYAIPSGMDQQMFISTYAVQLPTKEELQQFLAGELRRCES</sequence>
<accession>A0A1T5NLZ1</accession>
<dbReference type="InterPro" id="IPR041527">
    <property type="entry name" value="YhcG_N"/>
</dbReference>
<dbReference type="PANTHER" id="PTHR30547:SF5">
    <property type="entry name" value="NUCLEASE YHCG-RELATED"/>
    <property type="match status" value="1"/>
</dbReference>
<keyword evidence="4" id="KW-1185">Reference proteome</keyword>
<dbReference type="Pfam" id="PF06250">
    <property type="entry name" value="YhcG_C"/>
    <property type="match status" value="1"/>
</dbReference>
<organism evidence="3 4">
    <name type="scientific">Chitinophaga ginsengisegetis</name>
    <dbReference type="NCBI Taxonomy" id="393003"/>
    <lineage>
        <taxon>Bacteria</taxon>
        <taxon>Pseudomonadati</taxon>
        <taxon>Bacteroidota</taxon>
        <taxon>Chitinophagia</taxon>
        <taxon>Chitinophagales</taxon>
        <taxon>Chitinophagaceae</taxon>
        <taxon>Chitinophaga</taxon>
    </lineage>
</organism>
<dbReference type="PANTHER" id="PTHR30547">
    <property type="entry name" value="UNCHARACTERIZED PROTEIN YHCG-RELATED"/>
    <property type="match status" value="1"/>
</dbReference>
<dbReference type="InterPro" id="IPR011856">
    <property type="entry name" value="tRNA_endonuc-like_dom_sf"/>
</dbReference>
<evidence type="ECO:0000259" key="2">
    <source>
        <dbReference type="Pfam" id="PF17761"/>
    </source>
</evidence>
<proteinExistence type="predicted"/>
<dbReference type="Proteomes" id="UP000190166">
    <property type="component" value="Unassembled WGS sequence"/>
</dbReference>
<dbReference type="Pfam" id="PF17761">
    <property type="entry name" value="DUF1016_N"/>
    <property type="match status" value="2"/>
</dbReference>
<keyword evidence="3" id="KW-0540">Nuclease</keyword>
<name>A0A1T5NLZ1_9BACT</name>
<feature type="domain" description="YhcG N-terminal" evidence="2">
    <location>
        <begin position="167"/>
        <end position="218"/>
    </location>
</feature>
<dbReference type="AlphaFoldDB" id="A0A1T5NLZ1"/>
<protein>
    <submittedName>
        <fullName evidence="3">Predicted nuclease of restriction endonuclease-like (RecB) superfamily, DUF1016 family</fullName>
    </submittedName>
</protein>
<evidence type="ECO:0000313" key="3">
    <source>
        <dbReference type="EMBL" id="SKD01119.1"/>
    </source>
</evidence>
<feature type="domain" description="YhcG PDDEXK nuclease" evidence="1">
    <location>
        <begin position="244"/>
        <end position="397"/>
    </location>
</feature>
<evidence type="ECO:0000259" key="1">
    <source>
        <dbReference type="Pfam" id="PF06250"/>
    </source>
</evidence>